<gene>
    <name evidence="1" type="ORF">GN244_ATG15928</name>
</gene>
<organism evidence="1 2">
    <name type="scientific">Phytophthora infestans</name>
    <name type="common">Potato late blight agent</name>
    <name type="synonym">Botrytis infestans</name>
    <dbReference type="NCBI Taxonomy" id="4787"/>
    <lineage>
        <taxon>Eukaryota</taxon>
        <taxon>Sar</taxon>
        <taxon>Stramenopiles</taxon>
        <taxon>Oomycota</taxon>
        <taxon>Peronosporomycetes</taxon>
        <taxon>Peronosporales</taxon>
        <taxon>Peronosporaceae</taxon>
        <taxon>Phytophthora</taxon>
    </lineage>
</organism>
<accession>A0A833WNE4</accession>
<name>A0A833WNE4_PHYIN</name>
<protein>
    <submittedName>
        <fullName evidence="1">Uncharacterized protein</fullName>
    </submittedName>
</protein>
<sequence length="116" mass="12236">MKSEGMDALKKSEAWHNATRIEQQLPYEVVVSIRNRLGLDDIAGAERIVPYPSALYGLGDAMGIPLPEISVPFPEGPTGLLFDILASGDVAIKRCAEKSPAAVKKCEAGIAAGQSG</sequence>
<evidence type="ECO:0000313" key="1">
    <source>
        <dbReference type="EMBL" id="KAF4032241.1"/>
    </source>
</evidence>
<comment type="caution">
    <text evidence="1">The sequence shown here is derived from an EMBL/GenBank/DDBJ whole genome shotgun (WGS) entry which is preliminary data.</text>
</comment>
<reference evidence="1" key="1">
    <citation type="submission" date="2020-04" db="EMBL/GenBank/DDBJ databases">
        <title>Hybrid Assembly of Korean Phytophthora infestans isolates.</title>
        <authorList>
            <person name="Prokchorchik M."/>
            <person name="Lee Y."/>
            <person name="Seo J."/>
            <person name="Cho J.-H."/>
            <person name="Park Y.-E."/>
            <person name="Jang D.-C."/>
            <person name="Im J.-S."/>
            <person name="Choi J.-G."/>
            <person name="Park H.-J."/>
            <person name="Lee G.-B."/>
            <person name="Lee Y.-G."/>
            <person name="Hong S.-Y."/>
            <person name="Cho K."/>
            <person name="Sohn K.H."/>
        </authorList>
    </citation>
    <scope>NUCLEOTIDE SEQUENCE</scope>
    <source>
        <strain evidence="1">KR_1_A1</strain>
    </source>
</reference>
<keyword evidence="2" id="KW-1185">Reference proteome</keyword>
<evidence type="ECO:0000313" key="2">
    <source>
        <dbReference type="Proteomes" id="UP000602510"/>
    </source>
</evidence>
<dbReference type="EMBL" id="WSZM01000504">
    <property type="protein sequence ID" value="KAF4032241.1"/>
    <property type="molecule type" value="Genomic_DNA"/>
</dbReference>
<dbReference type="AlphaFoldDB" id="A0A833WNE4"/>
<proteinExistence type="predicted"/>
<dbReference type="Proteomes" id="UP000602510">
    <property type="component" value="Unassembled WGS sequence"/>
</dbReference>